<evidence type="ECO:0000256" key="2">
    <source>
        <dbReference type="ARBA" id="ARBA00023008"/>
    </source>
</evidence>
<dbReference type="InterPro" id="IPR008972">
    <property type="entry name" value="Cupredoxin"/>
</dbReference>
<proteinExistence type="predicted"/>
<dbReference type="PANTHER" id="PTHR38439">
    <property type="entry name" value="AURACYANIN-B"/>
    <property type="match status" value="1"/>
</dbReference>
<dbReference type="InterPro" id="IPR050845">
    <property type="entry name" value="Cu-binding_ET"/>
</dbReference>
<feature type="region of interest" description="Disordered" evidence="3">
    <location>
        <begin position="28"/>
        <end position="52"/>
    </location>
</feature>
<evidence type="ECO:0000259" key="4">
    <source>
        <dbReference type="Pfam" id="PF13473"/>
    </source>
</evidence>
<dbReference type="Pfam" id="PF13473">
    <property type="entry name" value="Cupredoxin_1"/>
    <property type="match status" value="1"/>
</dbReference>
<feature type="compositionally biased region" description="Low complexity" evidence="3">
    <location>
        <begin position="28"/>
        <end position="47"/>
    </location>
</feature>
<dbReference type="Proteomes" id="UP000176778">
    <property type="component" value="Unassembled WGS sequence"/>
</dbReference>
<evidence type="ECO:0000256" key="1">
    <source>
        <dbReference type="ARBA" id="ARBA00022723"/>
    </source>
</evidence>
<dbReference type="AlphaFoldDB" id="A0A1F7X764"/>
<dbReference type="InterPro" id="IPR028096">
    <property type="entry name" value="EfeO_Cupredoxin"/>
</dbReference>
<dbReference type="CDD" id="cd00920">
    <property type="entry name" value="Cupredoxin"/>
    <property type="match status" value="1"/>
</dbReference>
<protein>
    <recommendedName>
        <fullName evidence="4">EfeO-type cupredoxin-like domain-containing protein</fullName>
    </recommendedName>
</protein>
<dbReference type="STRING" id="1802479.A2Y68_01675"/>
<dbReference type="SUPFAM" id="SSF49503">
    <property type="entry name" value="Cupredoxins"/>
    <property type="match status" value="1"/>
</dbReference>
<comment type="caution">
    <text evidence="5">The sequence shown here is derived from an EMBL/GenBank/DDBJ whole genome shotgun (WGS) entry which is preliminary data.</text>
</comment>
<name>A0A1F7X764_9BACT</name>
<accession>A0A1F7X764</accession>
<dbReference type="Gene3D" id="2.60.40.420">
    <property type="entry name" value="Cupredoxins - blue copper proteins"/>
    <property type="match status" value="1"/>
</dbReference>
<gene>
    <name evidence="5" type="ORF">A2Y68_01675</name>
</gene>
<dbReference type="GO" id="GO:0046872">
    <property type="term" value="F:metal ion binding"/>
    <property type="evidence" value="ECO:0007669"/>
    <property type="project" value="UniProtKB-KW"/>
</dbReference>
<sequence>MKKTVFITFGILLALLLAAYFIMSRGKTTSSTTSGPSGVSTPSSETGAGSQEPFREVSIVASEYSFTPSVITVKKGERVRLTFKNSGRFPHNFTIEGMGVTTKTLAAGEVDAVEFTASQVGTFSFYCSVDGHKDLGMDGTLEVR</sequence>
<feature type="domain" description="EfeO-type cupredoxin-like" evidence="4">
    <location>
        <begin position="51"/>
        <end position="131"/>
    </location>
</feature>
<organism evidence="5 6">
    <name type="scientific">Candidatus Woesebacteria bacterium RBG_13_46_13</name>
    <dbReference type="NCBI Taxonomy" id="1802479"/>
    <lineage>
        <taxon>Bacteria</taxon>
        <taxon>Candidatus Woeseibacteriota</taxon>
    </lineage>
</organism>
<evidence type="ECO:0000313" key="6">
    <source>
        <dbReference type="Proteomes" id="UP000176778"/>
    </source>
</evidence>
<evidence type="ECO:0000313" key="5">
    <source>
        <dbReference type="EMBL" id="OGM10135.1"/>
    </source>
</evidence>
<keyword evidence="1" id="KW-0479">Metal-binding</keyword>
<evidence type="ECO:0000256" key="3">
    <source>
        <dbReference type="SAM" id="MobiDB-lite"/>
    </source>
</evidence>
<dbReference type="EMBL" id="MGFR01000001">
    <property type="protein sequence ID" value="OGM10135.1"/>
    <property type="molecule type" value="Genomic_DNA"/>
</dbReference>
<dbReference type="PANTHER" id="PTHR38439:SF3">
    <property type="entry name" value="COPPER-RESISTANT CUPROPROTEIN COPI"/>
    <property type="match status" value="1"/>
</dbReference>
<keyword evidence="2" id="KW-0186">Copper</keyword>
<reference evidence="5 6" key="1">
    <citation type="journal article" date="2016" name="Nat. Commun.">
        <title>Thousands of microbial genomes shed light on interconnected biogeochemical processes in an aquifer system.</title>
        <authorList>
            <person name="Anantharaman K."/>
            <person name="Brown C.T."/>
            <person name="Hug L.A."/>
            <person name="Sharon I."/>
            <person name="Castelle C.J."/>
            <person name="Probst A.J."/>
            <person name="Thomas B.C."/>
            <person name="Singh A."/>
            <person name="Wilkins M.J."/>
            <person name="Karaoz U."/>
            <person name="Brodie E.L."/>
            <person name="Williams K.H."/>
            <person name="Hubbard S.S."/>
            <person name="Banfield J.F."/>
        </authorList>
    </citation>
    <scope>NUCLEOTIDE SEQUENCE [LARGE SCALE GENOMIC DNA]</scope>
</reference>